<dbReference type="EMBL" id="JAZAVJ010000100">
    <property type="protein sequence ID" value="KAK7414546.1"/>
    <property type="molecule type" value="Genomic_DNA"/>
</dbReference>
<organism evidence="9 10">
    <name type="scientific">Neonectria punicea</name>
    <dbReference type="NCBI Taxonomy" id="979145"/>
    <lineage>
        <taxon>Eukaryota</taxon>
        <taxon>Fungi</taxon>
        <taxon>Dikarya</taxon>
        <taxon>Ascomycota</taxon>
        <taxon>Pezizomycotina</taxon>
        <taxon>Sordariomycetes</taxon>
        <taxon>Hypocreomycetidae</taxon>
        <taxon>Hypocreales</taxon>
        <taxon>Nectriaceae</taxon>
        <taxon>Neonectria</taxon>
    </lineage>
</organism>
<evidence type="ECO:0000256" key="6">
    <source>
        <dbReference type="ARBA" id="ARBA00023242"/>
    </source>
</evidence>
<dbReference type="InterPro" id="IPR001138">
    <property type="entry name" value="Zn2Cys6_DnaBD"/>
</dbReference>
<keyword evidence="10" id="KW-1185">Reference proteome</keyword>
<name>A0ABR1H0I4_9HYPO</name>
<proteinExistence type="predicted"/>
<dbReference type="InterPro" id="IPR051430">
    <property type="entry name" value="Fungal_TF_Env_Response"/>
</dbReference>
<dbReference type="Gene3D" id="4.10.240.10">
    <property type="entry name" value="Zn(2)-C6 fungal-type DNA-binding domain"/>
    <property type="match status" value="1"/>
</dbReference>
<evidence type="ECO:0000256" key="7">
    <source>
        <dbReference type="SAM" id="MobiDB-lite"/>
    </source>
</evidence>
<evidence type="ECO:0000313" key="10">
    <source>
        <dbReference type="Proteomes" id="UP001498476"/>
    </source>
</evidence>
<feature type="region of interest" description="Disordered" evidence="7">
    <location>
        <begin position="42"/>
        <end position="115"/>
    </location>
</feature>
<feature type="region of interest" description="Disordered" evidence="7">
    <location>
        <begin position="127"/>
        <end position="161"/>
    </location>
</feature>
<dbReference type="Pfam" id="PF00172">
    <property type="entry name" value="Zn_clus"/>
    <property type="match status" value="1"/>
</dbReference>
<dbReference type="CDD" id="cd00067">
    <property type="entry name" value="GAL4"/>
    <property type="match status" value="1"/>
</dbReference>
<keyword evidence="4" id="KW-0238">DNA-binding</keyword>
<protein>
    <recommendedName>
        <fullName evidence="8">Xylanolytic transcriptional activator regulatory domain-containing protein</fullName>
    </recommendedName>
</protein>
<reference evidence="9 10" key="1">
    <citation type="journal article" date="2025" name="Microbiol. Resour. Announc.">
        <title>Draft genome sequences for Neonectria magnoliae and Neonectria punicea, canker pathogens of Liriodendron tulipifera and Acer saccharum in West Virginia.</title>
        <authorList>
            <person name="Petronek H.M."/>
            <person name="Kasson M.T."/>
            <person name="Metheny A.M."/>
            <person name="Stauder C.M."/>
            <person name="Lovett B."/>
            <person name="Lynch S.C."/>
            <person name="Garnas J.R."/>
            <person name="Kasson L.R."/>
            <person name="Stajich J.E."/>
        </authorList>
    </citation>
    <scope>NUCLEOTIDE SEQUENCE [LARGE SCALE GENOMIC DNA]</scope>
    <source>
        <strain evidence="9 10">NRRL 64653</strain>
    </source>
</reference>
<keyword evidence="1" id="KW-0479">Metal-binding</keyword>
<evidence type="ECO:0000256" key="4">
    <source>
        <dbReference type="ARBA" id="ARBA00023125"/>
    </source>
</evidence>
<accession>A0ABR1H0I4</accession>
<sequence length="750" mass="83488">MAESDVPPERRRRRPAVRRKIRCNRETPCSNCVRSKNETCVYENHPPHQLPQHHVGPTGAVPAQEPRRLRHLAPVDATSSTSRGSTASSRPKSSQPSSTVTSPPTDLPSTQDVEHLRSRIRQLEAELAKVSQKPTQAPALASRPNLDSEPTAPRSLGPFRRHGESRLFGEVHILSRSVMHKTRLFGQSHWVHGTAVFDETFDIIEPLVRETSRAIPGMQRCKHLGKIIKSRRAPPWPSSPTPDLPSKDVADKLVDGYLRTTEILYRILHVPTFMAEYEAVWVSDSNPDTTFLVLLKLVLAIGATIYDENFSLRGSAIKWVYEAQTWLTAPEFKSRLGLRSLQINILLLLARETTGVGEDLVWIATGSLIRQAVHIGLHCDPEHLLKRTALAAEMHRRLWNTILEITLQSSMRSGGPPLICVEDFNTGPPGNFDDEQLTIESPVPKPDNCFTRTSIAIALRNTIPIRLAVVKFLNNLSSSGSYEETLRLDAELRKSYKNLCRVLKECQSSDGSSPSQFSMRVVDFTMRRYLSSLHTPFFGPSLKGTAYAFSRKVVVDASLKVWCAVFPFTSIATVQSRSDAIAQEDDFARLTACGSVFFRTVAMQASFLLAAELRAQLLEEEGLGPTCLRPNLVAILDETKSWCLRCIDAGETNTKGYLFTCVISAEIEGLLQGLSKDLFPELLVKAAEDAEERCIAILEDRIAQSQANSATDGLIEMSLNTPPEMEDAWDFMVAQALALQFDPSLTFDLR</sequence>
<dbReference type="InterPro" id="IPR007219">
    <property type="entry name" value="XnlR_reg_dom"/>
</dbReference>
<dbReference type="PANTHER" id="PTHR31944:SF131">
    <property type="entry name" value="HEME-RESPONSIVE ZINC FINGER TRANSCRIPTION FACTOR HAP1"/>
    <property type="match status" value="1"/>
</dbReference>
<dbReference type="InterPro" id="IPR036864">
    <property type="entry name" value="Zn2-C6_fun-type_DNA-bd_sf"/>
</dbReference>
<evidence type="ECO:0000256" key="2">
    <source>
        <dbReference type="ARBA" id="ARBA00022833"/>
    </source>
</evidence>
<evidence type="ECO:0000256" key="5">
    <source>
        <dbReference type="ARBA" id="ARBA00023163"/>
    </source>
</evidence>
<evidence type="ECO:0000313" key="9">
    <source>
        <dbReference type="EMBL" id="KAK7414546.1"/>
    </source>
</evidence>
<evidence type="ECO:0000259" key="8">
    <source>
        <dbReference type="SMART" id="SM00906"/>
    </source>
</evidence>
<feature type="domain" description="Xylanolytic transcriptional activator regulatory" evidence="8">
    <location>
        <begin position="361"/>
        <end position="435"/>
    </location>
</feature>
<comment type="caution">
    <text evidence="9">The sequence shown here is derived from an EMBL/GenBank/DDBJ whole genome shotgun (WGS) entry which is preliminary data.</text>
</comment>
<dbReference type="Pfam" id="PF04082">
    <property type="entry name" value="Fungal_trans"/>
    <property type="match status" value="1"/>
</dbReference>
<keyword evidence="5" id="KW-0804">Transcription</keyword>
<keyword evidence="2" id="KW-0862">Zinc</keyword>
<dbReference type="CDD" id="cd12148">
    <property type="entry name" value="fungal_TF_MHR"/>
    <property type="match status" value="1"/>
</dbReference>
<keyword evidence="3" id="KW-0805">Transcription regulation</keyword>
<evidence type="ECO:0000256" key="1">
    <source>
        <dbReference type="ARBA" id="ARBA00022723"/>
    </source>
</evidence>
<keyword evidence="6" id="KW-0539">Nucleus</keyword>
<dbReference type="SMART" id="SM00906">
    <property type="entry name" value="Fungal_trans"/>
    <property type="match status" value="1"/>
</dbReference>
<dbReference type="Proteomes" id="UP001498476">
    <property type="component" value="Unassembled WGS sequence"/>
</dbReference>
<dbReference type="PANTHER" id="PTHR31944">
    <property type="entry name" value="HEME-RESPONSIVE ZINC FINGER TRANSCRIPTION FACTOR HAP1"/>
    <property type="match status" value="1"/>
</dbReference>
<feature type="compositionally biased region" description="Low complexity" evidence="7">
    <location>
        <begin position="77"/>
        <end position="110"/>
    </location>
</feature>
<gene>
    <name evidence="9" type="ORF">QQX98_006573</name>
</gene>
<evidence type="ECO:0000256" key="3">
    <source>
        <dbReference type="ARBA" id="ARBA00023015"/>
    </source>
</evidence>